<dbReference type="Proteomes" id="UP000520814">
    <property type="component" value="Unassembled WGS sequence"/>
</dbReference>
<dbReference type="Pfam" id="PF01501">
    <property type="entry name" value="Glyco_transf_8"/>
    <property type="match status" value="1"/>
</dbReference>
<comment type="caution">
    <text evidence="1">The sequence shown here is derived from an EMBL/GenBank/DDBJ whole genome shotgun (WGS) entry which is preliminary data.</text>
</comment>
<dbReference type="AlphaFoldDB" id="A0A7W9W7Z5"/>
<protein>
    <submittedName>
        <fullName evidence="1">Lipopolysaccharide biosynthesis glycosyltransferase</fullName>
    </submittedName>
</protein>
<keyword evidence="2" id="KW-1185">Reference proteome</keyword>
<proteinExistence type="predicted"/>
<dbReference type="EMBL" id="JACHGW010000005">
    <property type="protein sequence ID" value="MBB6052969.1"/>
    <property type="molecule type" value="Genomic_DNA"/>
</dbReference>
<keyword evidence="1" id="KW-0808">Transferase</keyword>
<organism evidence="1 2">
    <name type="scientific">Armatimonas rosea</name>
    <dbReference type="NCBI Taxonomy" id="685828"/>
    <lineage>
        <taxon>Bacteria</taxon>
        <taxon>Bacillati</taxon>
        <taxon>Armatimonadota</taxon>
        <taxon>Armatimonadia</taxon>
        <taxon>Armatimonadales</taxon>
        <taxon>Armatimonadaceae</taxon>
        <taxon>Armatimonas</taxon>
    </lineage>
</organism>
<dbReference type="InterPro" id="IPR029044">
    <property type="entry name" value="Nucleotide-diphossugar_trans"/>
</dbReference>
<dbReference type="InterPro" id="IPR002495">
    <property type="entry name" value="Glyco_trans_8"/>
</dbReference>
<dbReference type="Gene3D" id="3.90.550.10">
    <property type="entry name" value="Spore Coat Polysaccharide Biosynthesis Protein SpsA, Chain A"/>
    <property type="match status" value="1"/>
</dbReference>
<accession>A0A7W9W7Z5</accession>
<evidence type="ECO:0000313" key="1">
    <source>
        <dbReference type="EMBL" id="MBB6052969.1"/>
    </source>
</evidence>
<dbReference type="RefSeq" id="WP_184202806.1">
    <property type="nucleotide sequence ID" value="NZ_JACHGW010000005.1"/>
</dbReference>
<gene>
    <name evidence="1" type="ORF">HNQ39_004801</name>
</gene>
<dbReference type="SUPFAM" id="SSF53448">
    <property type="entry name" value="Nucleotide-diphospho-sugar transferases"/>
    <property type="match status" value="1"/>
</dbReference>
<reference evidence="1 2" key="1">
    <citation type="submission" date="2020-08" db="EMBL/GenBank/DDBJ databases">
        <title>Genomic Encyclopedia of Type Strains, Phase IV (KMG-IV): sequencing the most valuable type-strain genomes for metagenomic binning, comparative biology and taxonomic classification.</title>
        <authorList>
            <person name="Goeker M."/>
        </authorList>
    </citation>
    <scope>NUCLEOTIDE SEQUENCE [LARGE SCALE GENOMIC DNA]</scope>
    <source>
        <strain evidence="1 2">DSM 23562</strain>
    </source>
</reference>
<dbReference type="GO" id="GO:0016757">
    <property type="term" value="F:glycosyltransferase activity"/>
    <property type="evidence" value="ECO:0007669"/>
    <property type="project" value="InterPro"/>
</dbReference>
<name>A0A7W9W7Z5_ARMRO</name>
<evidence type="ECO:0000313" key="2">
    <source>
        <dbReference type="Proteomes" id="UP000520814"/>
    </source>
</evidence>
<sequence>MDDGLRRAAVTGCDKKYIEGAKTLLASIEKHQPDVKRYCLTISEDYEEVKQGIGSLAEVHAVPRSIKVVSSDLQPAVLRLFMPCLPVDIAVWFDCDVIMCSTSPELWSVNPGEVLAVLDTAYSRDCWIEDSLKKFYRAQYPDLIDKRGFNSGVFAIRCSEWLDLPERYEQEFEMGKYPTHPRIFDQPMLNGLMASKVRYLPFKFNAHNLFDHKIPKDVRVIHYTGRKKPWGVNFSKCEPSYYYWLKFGLCERNEMVLLLVYIKILLRAPIRLLFMFLKNRQSFFNYIGDENK</sequence>